<dbReference type="Gene3D" id="1.10.10.10">
    <property type="entry name" value="Winged helix-like DNA-binding domain superfamily/Winged helix DNA-binding domain"/>
    <property type="match status" value="1"/>
</dbReference>
<evidence type="ECO:0000256" key="2">
    <source>
        <dbReference type="ARBA" id="ARBA00023015"/>
    </source>
</evidence>
<dbReference type="InterPro" id="IPR013325">
    <property type="entry name" value="RNA_pol_sigma_r2"/>
</dbReference>
<dbReference type="HOGENOM" id="CLU_047691_3_0_10"/>
<dbReference type="NCBIfam" id="TIGR02937">
    <property type="entry name" value="sigma70-ECF"/>
    <property type="match status" value="1"/>
</dbReference>
<organism evidence="9 10">
    <name type="scientific">Melioribacter roseus (strain DSM 23840 / JCM 17771 / VKM B-2668 / P3M-2)</name>
    <dbReference type="NCBI Taxonomy" id="1191523"/>
    <lineage>
        <taxon>Bacteria</taxon>
        <taxon>Pseudomonadati</taxon>
        <taxon>Ignavibacteriota</taxon>
        <taxon>Ignavibacteria</taxon>
        <taxon>Ignavibacteriales</taxon>
        <taxon>Melioribacteraceae</taxon>
        <taxon>Melioribacter</taxon>
    </lineage>
</organism>
<evidence type="ECO:0000256" key="6">
    <source>
        <dbReference type="RuleBase" id="RU000716"/>
    </source>
</evidence>
<dbReference type="EMBL" id="CP003557">
    <property type="protein sequence ID" value="AFN75221.1"/>
    <property type="molecule type" value="Genomic_DNA"/>
</dbReference>
<protein>
    <recommendedName>
        <fullName evidence="6">RNA polymerase sigma factor</fullName>
    </recommendedName>
</protein>
<evidence type="ECO:0000313" key="10">
    <source>
        <dbReference type="Proteomes" id="UP000009011"/>
    </source>
</evidence>
<dbReference type="SUPFAM" id="SSF88946">
    <property type="entry name" value="Sigma2 domain of RNA polymerase sigma factors"/>
    <property type="match status" value="1"/>
</dbReference>
<dbReference type="GO" id="GO:0003677">
    <property type="term" value="F:DNA binding"/>
    <property type="evidence" value="ECO:0007669"/>
    <property type="project" value="UniProtKB-KW"/>
</dbReference>
<dbReference type="InterPro" id="IPR036388">
    <property type="entry name" value="WH-like_DNA-bd_sf"/>
</dbReference>
<dbReference type="InterPro" id="IPR013249">
    <property type="entry name" value="RNA_pol_sigma70_r4_t2"/>
</dbReference>
<dbReference type="RefSeq" id="WP_014856653.1">
    <property type="nucleotide sequence ID" value="NC_018178.1"/>
</dbReference>
<dbReference type="PROSITE" id="PS01063">
    <property type="entry name" value="SIGMA70_ECF"/>
    <property type="match status" value="1"/>
</dbReference>
<dbReference type="InterPro" id="IPR000838">
    <property type="entry name" value="RNA_pol_sigma70_ECF_CS"/>
</dbReference>
<dbReference type="InterPro" id="IPR039425">
    <property type="entry name" value="RNA_pol_sigma-70-like"/>
</dbReference>
<dbReference type="PANTHER" id="PTHR43133">
    <property type="entry name" value="RNA POLYMERASE ECF-TYPE SIGMA FACTO"/>
    <property type="match status" value="1"/>
</dbReference>
<evidence type="ECO:0000256" key="3">
    <source>
        <dbReference type="ARBA" id="ARBA00023082"/>
    </source>
</evidence>
<accession>I7A5P2</accession>
<keyword evidence="5 6" id="KW-0804">Transcription</keyword>
<dbReference type="CDD" id="cd06171">
    <property type="entry name" value="Sigma70_r4"/>
    <property type="match status" value="1"/>
</dbReference>
<dbReference type="STRING" id="1191523.MROS_1989"/>
<dbReference type="Proteomes" id="UP000009011">
    <property type="component" value="Chromosome"/>
</dbReference>
<dbReference type="Gene3D" id="1.10.1740.10">
    <property type="match status" value="1"/>
</dbReference>
<sequence length="184" mass="22105">MNKDNDFELVNRFKAGDETAFNEIVRKYQKRIYWHARQMLGNHLDADEVTQQVLIVIYEKLHTFNFQSSLFTWIYRIATTRSLNLLKRKNIKRFFSIDDEDTDFDLKSETDIIKDLDNKQKLEKLEKMLNKLPPKQKQVFIMRNFDEFSYEEISQITGKSVGGLKATYFHAIKKITEWMNYEIE</sequence>
<feature type="domain" description="RNA polymerase sigma factor 70 region 4 type 2" evidence="8">
    <location>
        <begin position="123"/>
        <end position="175"/>
    </location>
</feature>
<keyword evidence="2 6" id="KW-0805">Transcription regulation</keyword>
<comment type="similarity">
    <text evidence="1 6">Belongs to the sigma-70 factor family. ECF subfamily.</text>
</comment>
<dbReference type="PANTHER" id="PTHR43133:SF51">
    <property type="entry name" value="RNA POLYMERASE SIGMA FACTOR"/>
    <property type="match status" value="1"/>
</dbReference>
<evidence type="ECO:0000259" key="7">
    <source>
        <dbReference type="Pfam" id="PF04542"/>
    </source>
</evidence>
<reference evidence="9 10" key="1">
    <citation type="journal article" date="2013" name="PLoS ONE">
        <title>Genomic analysis of Melioribacter roseus, facultatively anaerobic organotrophic bacterium representing a novel deep lineage within Bacteriodetes/Chlorobi group.</title>
        <authorList>
            <person name="Kadnikov V.V."/>
            <person name="Mardanov A.V."/>
            <person name="Podosokorskaya O.A."/>
            <person name="Gavrilov S.N."/>
            <person name="Kublanov I.V."/>
            <person name="Beletsky A.V."/>
            <person name="Bonch-Osmolovskaya E.A."/>
            <person name="Ravin N.V."/>
        </authorList>
    </citation>
    <scope>NUCLEOTIDE SEQUENCE [LARGE SCALE GENOMIC DNA]</scope>
    <source>
        <strain evidence="10">JCM 17771 / P3M-2</strain>
    </source>
</reference>
<dbReference type="Pfam" id="PF04542">
    <property type="entry name" value="Sigma70_r2"/>
    <property type="match status" value="1"/>
</dbReference>
<name>I7A5P2_MELRP</name>
<dbReference type="InterPro" id="IPR013324">
    <property type="entry name" value="RNA_pol_sigma_r3/r4-like"/>
</dbReference>
<dbReference type="Pfam" id="PF08281">
    <property type="entry name" value="Sigma70_r4_2"/>
    <property type="match status" value="1"/>
</dbReference>
<evidence type="ECO:0000313" key="9">
    <source>
        <dbReference type="EMBL" id="AFN75221.1"/>
    </source>
</evidence>
<feature type="domain" description="RNA polymerase sigma-70 region 2" evidence="7">
    <location>
        <begin position="24"/>
        <end position="89"/>
    </location>
</feature>
<evidence type="ECO:0000256" key="5">
    <source>
        <dbReference type="ARBA" id="ARBA00023163"/>
    </source>
</evidence>
<dbReference type="SUPFAM" id="SSF88659">
    <property type="entry name" value="Sigma3 and sigma4 domains of RNA polymerase sigma factors"/>
    <property type="match status" value="1"/>
</dbReference>
<dbReference type="eggNOG" id="COG1595">
    <property type="taxonomic scope" value="Bacteria"/>
</dbReference>
<dbReference type="GO" id="GO:0006352">
    <property type="term" value="P:DNA-templated transcription initiation"/>
    <property type="evidence" value="ECO:0007669"/>
    <property type="project" value="InterPro"/>
</dbReference>
<evidence type="ECO:0000256" key="4">
    <source>
        <dbReference type="ARBA" id="ARBA00023125"/>
    </source>
</evidence>
<keyword evidence="3 6" id="KW-0731">Sigma factor</keyword>
<evidence type="ECO:0000259" key="8">
    <source>
        <dbReference type="Pfam" id="PF08281"/>
    </source>
</evidence>
<keyword evidence="10" id="KW-1185">Reference proteome</keyword>
<dbReference type="InterPro" id="IPR007627">
    <property type="entry name" value="RNA_pol_sigma70_r2"/>
</dbReference>
<dbReference type="AlphaFoldDB" id="I7A5P2"/>
<dbReference type="KEGG" id="mro:MROS_1989"/>
<evidence type="ECO:0000256" key="1">
    <source>
        <dbReference type="ARBA" id="ARBA00010641"/>
    </source>
</evidence>
<gene>
    <name evidence="9" type="ordered locus">MROS_1989</name>
</gene>
<keyword evidence="4 6" id="KW-0238">DNA-binding</keyword>
<dbReference type="InterPro" id="IPR014284">
    <property type="entry name" value="RNA_pol_sigma-70_dom"/>
</dbReference>
<proteinExistence type="inferred from homology"/>
<dbReference type="OrthoDB" id="9780326at2"/>
<dbReference type="GO" id="GO:0016987">
    <property type="term" value="F:sigma factor activity"/>
    <property type="evidence" value="ECO:0007669"/>
    <property type="project" value="UniProtKB-KW"/>
</dbReference>